<evidence type="ECO:0000256" key="3">
    <source>
        <dbReference type="ARBA" id="ARBA00022603"/>
    </source>
</evidence>
<dbReference type="GO" id="GO:0032259">
    <property type="term" value="P:methylation"/>
    <property type="evidence" value="ECO:0007669"/>
    <property type="project" value="UniProtKB-KW"/>
</dbReference>
<dbReference type="InterPro" id="IPR000878">
    <property type="entry name" value="4pyrrol_Mease"/>
</dbReference>
<name>A0A382F2W9_9ZZZZ</name>
<dbReference type="Gene3D" id="3.40.1010.10">
    <property type="entry name" value="Cobalt-precorrin-4 Transmethylase, Domain 1"/>
    <property type="match status" value="1"/>
</dbReference>
<dbReference type="EMBL" id="UINC01047361">
    <property type="protein sequence ID" value="SVB56543.1"/>
    <property type="molecule type" value="Genomic_DNA"/>
</dbReference>
<dbReference type="InterPro" id="IPR018063">
    <property type="entry name" value="SAM_MeTrfase_RsmI_CS"/>
</dbReference>
<dbReference type="GO" id="GO:0006364">
    <property type="term" value="P:rRNA processing"/>
    <property type="evidence" value="ECO:0007669"/>
    <property type="project" value="UniProtKB-KW"/>
</dbReference>
<dbReference type="NCBIfam" id="TIGR00096">
    <property type="entry name" value="16S rRNA (cytidine(1402)-2'-O)-methyltransferase"/>
    <property type="match status" value="1"/>
</dbReference>
<dbReference type="GO" id="GO:0008168">
    <property type="term" value="F:methyltransferase activity"/>
    <property type="evidence" value="ECO:0007669"/>
    <property type="project" value="UniProtKB-KW"/>
</dbReference>
<organism evidence="7">
    <name type="scientific">marine metagenome</name>
    <dbReference type="NCBI Taxonomy" id="408172"/>
    <lineage>
        <taxon>unclassified sequences</taxon>
        <taxon>metagenomes</taxon>
        <taxon>ecological metagenomes</taxon>
    </lineage>
</organism>
<evidence type="ECO:0000256" key="5">
    <source>
        <dbReference type="ARBA" id="ARBA00022691"/>
    </source>
</evidence>
<dbReference type="Pfam" id="PF00590">
    <property type="entry name" value="TP_methylase"/>
    <property type="match status" value="1"/>
</dbReference>
<sequence>MNLQTDSQNDNLKYGLYIVSTPIGNLEDITLRALEVLRKSDYILCEDTRVSKKLLTKYKIKSKLISNHKFNEKKNLQKIIDILKSNKVVSLISDAGTPTISDPGNILVKECINNKINLIPIPGPSAPIVALSISGFSNKYYFYGFFPENNSEINKNFEILSKINGSIVFFISAKKFNRSISVIKKYFSDRKILICKEITKYFEEYFRFNVSELDQKNISLKGEITLVLSEKKIVNKTSNNLSESDKTKIRKLIKKLSIKEIVDLIKDGKNIPKKEIYNYCLKIKNEK</sequence>
<accession>A0A382F2W9</accession>
<keyword evidence="5" id="KW-0949">S-adenosyl-L-methionine</keyword>
<keyword evidence="3" id="KW-0489">Methyltransferase</keyword>
<evidence type="ECO:0000256" key="1">
    <source>
        <dbReference type="ARBA" id="ARBA00022490"/>
    </source>
</evidence>
<dbReference type="FunFam" id="3.40.1010.10:FF:000007">
    <property type="entry name" value="Ribosomal RNA small subunit methyltransferase I"/>
    <property type="match status" value="1"/>
</dbReference>
<dbReference type="PROSITE" id="PS01296">
    <property type="entry name" value="RSMI"/>
    <property type="match status" value="1"/>
</dbReference>
<evidence type="ECO:0000313" key="7">
    <source>
        <dbReference type="EMBL" id="SVB56543.1"/>
    </source>
</evidence>
<protein>
    <recommendedName>
        <fullName evidence="6">Tetrapyrrole methylase domain-containing protein</fullName>
    </recommendedName>
</protein>
<keyword evidence="1" id="KW-0963">Cytoplasm</keyword>
<evidence type="ECO:0000256" key="4">
    <source>
        <dbReference type="ARBA" id="ARBA00022679"/>
    </source>
</evidence>
<dbReference type="InterPro" id="IPR014777">
    <property type="entry name" value="4pyrrole_Mease_sub1"/>
</dbReference>
<feature type="domain" description="Tetrapyrrole methylase" evidence="6">
    <location>
        <begin position="16"/>
        <end position="213"/>
    </location>
</feature>
<dbReference type="SUPFAM" id="SSF53790">
    <property type="entry name" value="Tetrapyrrole methylase"/>
    <property type="match status" value="1"/>
</dbReference>
<dbReference type="HAMAP" id="MF_01877">
    <property type="entry name" value="16SrRNA_methyltr_I"/>
    <property type="match status" value="1"/>
</dbReference>
<proteinExistence type="inferred from homology"/>
<evidence type="ECO:0000256" key="2">
    <source>
        <dbReference type="ARBA" id="ARBA00022552"/>
    </source>
</evidence>
<dbReference type="InterPro" id="IPR008189">
    <property type="entry name" value="rRNA_ssu_MeTfrase_I"/>
</dbReference>
<dbReference type="PIRSF" id="PIRSF005917">
    <property type="entry name" value="MTase_YraL"/>
    <property type="match status" value="1"/>
</dbReference>
<dbReference type="PANTHER" id="PTHR46111:SF1">
    <property type="entry name" value="RIBOSOMAL RNA SMALL SUBUNIT METHYLTRANSFERASE I"/>
    <property type="match status" value="1"/>
</dbReference>
<gene>
    <name evidence="7" type="ORF">METZ01_LOCUS209397</name>
</gene>
<dbReference type="InterPro" id="IPR035996">
    <property type="entry name" value="4pyrrol_Methylase_sf"/>
</dbReference>
<dbReference type="AlphaFoldDB" id="A0A382F2W9"/>
<dbReference type="Gene3D" id="3.30.950.10">
    <property type="entry name" value="Methyltransferase, Cobalt-precorrin-4 Transmethylase, Domain 2"/>
    <property type="match status" value="1"/>
</dbReference>
<reference evidence="7" key="1">
    <citation type="submission" date="2018-05" db="EMBL/GenBank/DDBJ databases">
        <authorList>
            <person name="Lanie J.A."/>
            <person name="Ng W.-L."/>
            <person name="Kazmierczak K.M."/>
            <person name="Andrzejewski T.M."/>
            <person name="Davidsen T.M."/>
            <person name="Wayne K.J."/>
            <person name="Tettelin H."/>
            <person name="Glass J.I."/>
            <person name="Rusch D."/>
            <person name="Podicherti R."/>
            <person name="Tsui H.-C.T."/>
            <person name="Winkler M.E."/>
        </authorList>
    </citation>
    <scope>NUCLEOTIDE SEQUENCE</scope>
</reference>
<dbReference type="PANTHER" id="PTHR46111">
    <property type="entry name" value="RIBOSOMAL RNA SMALL SUBUNIT METHYLTRANSFERASE I"/>
    <property type="match status" value="1"/>
</dbReference>
<dbReference type="InterPro" id="IPR014776">
    <property type="entry name" value="4pyrrole_Mease_sub2"/>
</dbReference>
<keyword evidence="2" id="KW-0698">rRNA processing</keyword>
<keyword evidence="4" id="KW-0808">Transferase</keyword>
<evidence type="ECO:0000259" key="6">
    <source>
        <dbReference type="Pfam" id="PF00590"/>
    </source>
</evidence>
<dbReference type="CDD" id="cd11648">
    <property type="entry name" value="RsmI"/>
    <property type="match status" value="1"/>
</dbReference>